<keyword evidence="2" id="KW-0808">Transferase</keyword>
<reference evidence="7" key="1">
    <citation type="submission" date="2021-10" db="EMBL/GenBank/DDBJ databases">
        <title>The complete genome sequence of Leeia sp. TBRC 13508.</title>
        <authorList>
            <person name="Charoenyingcharoen P."/>
            <person name="Yukphan P."/>
        </authorList>
    </citation>
    <scope>NUCLEOTIDE SEQUENCE</scope>
    <source>
        <strain evidence="7">TBRC 13508</strain>
    </source>
</reference>
<dbReference type="CDD" id="cd01167">
    <property type="entry name" value="bac_FRK"/>
    <property type="match status" value="1"/>
</dbReference>
<feature type="domain" description="Carbohydrate kinase PfkB" evidence="6">
    <location>
        <begin position="25"/>
        <end position="293"/>
    </location>
</feature>
<sequence length="310" mass="33584">MTQPTTLPRFVAAGEALTDIIRTGPDTWVTKVGGATWNVGRVMAKLGVPSGFAGAISKDVFGQALHEATEAAGLDMRFLQQPAKSPLLAIVHETQPPKYFFIGDDSADLHFDPSLLPAGWMDAVEWVHFCGVSLARQPLADKLVALAAELKSHGVKISYDPNFRLMMDEQYDPILEKMTKLADIVKVSDEDLVGLFRHDDIDASFDKLRSWNPESAYLYTRGEQGASIHIGTQSWHCKPPKIEVIDSVGAGDASIGGLLYSVMYHADRSWEEHLRFSVAAGAGGCLSAGANPPSVELIDSLYAQTVATSL</sequence>
<keyword evidence="5" id="KW-0067">ATP-binding</keyword>
<evidence type="ECO:0000256" key="1">
    <source>
        <dbReference type="ARBA" id="ARBA00010688"/>
    </source>
</evidence>
<organism evidence="7 8">
    <name type="scientific">Leeia speluncae</name>
    <dbReference type="NCBI Taxonomy" id="2884804"/>
    <lineage>
        <taxon>Bacteria</taxon>
        <taxon>Pseudomonadati</taxon>
        <taxon>Pseudomonadota</taxon>
        <taxon>Betaproteobacteria</taxon>
        <taxon>Neisseriales</taxon>
        <taxon>Leeiaceae</taxon>
        <taxon>Leeia</taxon>
    </lineage>
</organism>
<dbReference type="InterPro" id="IPR050306">
    <property type="entry name" value="PfkB_Carbo_kinase"/>
</dbReference>
<dbReference type="PANTHER" id="PTHR43085">
    <property type="entry name" value="HEXOKINASE FAMILY MEMBER"/>
    <property type="match status" value="1"/>
</dbReference>
<evidence type="ECO:0000256" key="4">
    <source>
        <dbReference type="ARBA" id="ARBA00022777"/>
    </source>
</evidence>
<keyword evidence="8" id="KW-1185">Reference proteome</keyword>
<evidence type="ECO:0000313" key="7">
    <source>
        <dbReference type="EMBL" id="MCB6185302.1"/>
    </source>
</evidence>
<dbReference type="EMBL" id="JAJBZT010000015">
    <property type="protein sequence ID" value="MCB6185302.1"/>
    <property type="molecule type" value="Genomic_DNA"/>
</dbReference>
<comment type="caution">
    <text evidence="7">The sequence shown here is derived from an EMBL/GenBank/DDBJ whole genome shotgun (WGS) entry which is preliminary data.</text>
</comment>
<accession>A0ABS8DAR4</accession>
<comment type="similarity">
    <text evidence="1">Belongs to the carbohydrate kinase PfkB family.</text>
</comment>
<dbReference type="InterPro" id="IPR029056">
    <property type="entry name" value="Ribokinase-like"/>
</dbReference>
<gene>
    <name evidence="7" type="ORF">LIN78_17280</name>
</gene>
<evidence type="ECO:0000256" key="2">
    <source>
        <dbReference type="ARBA" id="ARBA00022679"/>
    </source>
</evidence>
<dbReference type="PANTHER" id="PTHR43085:SF1">
    <property type="entry name" value="PSEUDOURIDINE KINASE-RELATED"/>
    <property type="match status" value="1"/>
</dbReference>
<evidence type="ECO:0000256" key="5">
    <source>
        <dbReference type="ARBA" id="ARBA00022840"/>
    </source>
</evidence>
<dbReference type="SUPFAM" id="SSF53613">
    <property type="entry name" value="Ribokinase-like"/>
    <property type="match status" value="1"/>
</dbReference>
<keyword evidence="3" id="KW-0547">Nucleotide-binding</keyword>
<dbReference type="Gene3D" id="3.40.1190.20">
    <property type="match status" value="1"/>
</dbReference>
<evidence type="ECO:0000259" key="6">
    <source>
        <dbReference type="Pfam" id="PF00294"/>
    </source>
</evidence>
<dbReference type="GO" id="GO:0016301">
    <property type="term" value="F:kinase activity"/>
    <property type="evidence" value="ECO:0007669"/>
    <property type="project" value="UniProtKB-KW"/>
</dbReference>
<dbReference type="RefSeq" id="WP_227182133.1">
    <property type="nucleotide sequence ID" value="NZ_JAJBZT010000015.1"/>
</dbReference>
<dbReference type="Pfam" id="PF00294">
    <property type="entry name" value="PfkB"/>
    <property type="match status" value="1"/>
</dbReference>
<evidence type="ECO:0000256" key="3">
    <source>
        <dbReference type="ARBA" id="ARBA00022741"/>
    </source>
</evidence>
<dbReference type="InterPro" id="IPR011611">
    <property type="entry name" value="PfkB_dom"/>
</dbReference>
<dbReference type="PROSITE" id="PS00584">
    <property type="entry name" value="PFKB_KINASES_2"/>
    <property type="match status" value="1"/>
</dbReference>
<dbReference type="InterPro" id="IPR002173">
    <property type="entry name" value="Carboh/pur_kinase_PfkB_CS"/>
</dbReference>
<name>A0ABS8DAR4_9NEIS</name>
<evidence type="ECO:0000313" key="8">
    <source>
        <dbReference type="Proteomes" id="UP001165395"/>
    </source>
</evidence>
<keyword evidence="4 7" id="KW-0418">Kinase</keyword>
<proteinExistence type="inferred from homology"/>
<protein>
    <submittedName>
        <fullName evidence="7">Carbohydrate kinase</fullName>
    </submittedName>
</protein>
<dbReference type="Proteomes" id="UP001165395">
    <property type="component" value="Unassembled WGS sequence"/>
</dbReference>